<dbReference type="Pfam" id="PF09990">
    <property type="entry name" value="DUF2231"/>
    <property type="match status" value="1"/>
</dbReference>
<keyword evidence="2" id="KW-0472">Membrane</keyword>
<proteinExistence type="predicted"/>
<protein>
    <recommendedName>
        <fullName evidence="3">DUF2231 domain-containing protein</fullName>
    </recommendedName>
</protein>
<dbReference type="InterPro" id="IPR019251">
    <property type="entry name" value="DUF2231_TM"/>
</dbReference>
<dbReference type="Proteomes" id="UP001172684">
    <property type="component" value="Unassembled WGS sequence"/>
</dbReference>
<evidence type="ECO:0000259" key="3">
    <source>
        <dbReference type="Pfam" id="PF09990"/>
    </source>
</evidence>
<accession>A0ABQ9P160</accession>
<feature type="domain" description="DUF2231" evidence="3">
    <location>
        <begin position="21"/>
        <end position="194"/>
    </location>
</feature>
<evidence type="ECO:0000313" key="4">
    <source>
        <dbReference type="EMBL" id="KAJ9667721.1"/>
    </source>
</evidence>
<evidence type="ECO:0000313" key="5">
    <source>
        <dbReference type="Proteomes" id="UP001172684"/>
    </source>
</evidence>
<feature type="transmembrane region" description="Helical" evidence="2">
    <location>
        <begin position="170"/>
        <end position="191"/>
    </location>
</feature>
<reference evidence="4" key="1">
    <citation type="submission" date="2022-10" db="EMBL/GenBank/DDBJ databases">
        <title>Culturing micro-colonial fungi from biological soil crusts in the Mojave desert and describing Neophaeococcomyces mojavensis, and introducing the new genera and species Taxawa tesnikishii.</title>
        <authorList>
            <person name="Kurbessoian T."/>
            <person name="Stajich J.E."/>
        </authorList>
    </citation>
    <scope>NUCLEOTIDE SEQUENCE</scope>
    <source>
        <strain evidence="4">TK_1</strain>
    </source>
</reference>
<keyword evidence="2" id="KW-0812">Transmembrane</keyword>
<name>A0ABQ9P160_9PEZI</name>
<keyword evidence="5" id="KW-1185">Reference proteome</keyword>
<feature type="region of interest" description="Disordered" evidence="1">
    <location>
        <begin position="202"/>
        <end position="226"/>
    </location>
</feature>
<evidence type="ECO:0000256" key="1">
    <source>
        <dbReference type="SAM" id="MobiDB-lite"/>
    </source>
</evidence>
<comment type="caution">
    <text evidence="4">The sequence shown here is derived from an EMBL/GenBank/DDBJ whole genome shotgun (WGS) entry which is preliminary data.</text>
</comment>
<organism evidence="4 5">
    <name type="scientific">Coniosporium apollinis</name>
    <dbReference type="NCBI Taxonomy" id="61459"/>
    <lineage>
        <taxon>Eukaryota</taxon>
        <taxon>Fungi</taxon>
        <taxon>Dikarya</taxon>
        <taxon>Ascomycota</taxon>
        <taxon>Pezizomycotina</taxon>
        <taxon>Dothideomycetes</taxon>
        <taxon>Dothideomycetes incertae sedis</taxon>
        <taxon>Coniosporium</taxon>
    </lineage>
</organism>
<evidence type="ECO:0000256" key="2">
    <source>
        <dbReference type="SAM" id="Phobius"/>
    </source>
</evidence>
<dbReference type="EMBL" id="JAPDRL010000011">
    <property type="protein sequence ID" value="KAJ9667721.1"/>
    <property type="molecule type" value="Genomic_DNA"/>
</dbReference>
<sequence>MSAFSKLWQAAGLGKFDDNSHPIHPATVHYPIAFLSLHYALDVLYGSLTHPSIASYIPSSIAAQFTPYIADIAKASHFSNALGILSALPSAATGGAELYAMIQSNGLWEVIKRESDGKVVYGGMNPKVRHGIFHALMNDVLLVASLYDWWTRRNTTGFIPTGTHQVLSAAALPMLFFSAYLGGAMVYKYGVGVQRMGEAKRIKEDSGRDELKRDEGYTKVKERKGQ</sequence>
<keyword evidence="2" id="KW-1133">Transmembrane helix</keyword>
<gene>
    <name evidence="4" type="ORF">H2201_002256</name>
</gene>